<sequence length="440" mass="52936">MKKIILFILIFSFGITYWDNLNSNKIAFTNNKVQNIYNNIIGKIEKQLINLHLSNDSKQQLNLEILNINDNFLYLEKDIQDKDRINWKIRIENILNSIKKINDSIKKNTLIEIKNTLNDSTSQIQDSVSWLKYWELMYYADSFEWAHTSNWNIFSQKYFSAAKCSTPLNTFTQVIFNNKSLLVKVNDRPSCSRFPNLIDMSTLAFDFLAQRYQGTKKWEYKELTKVDSDYYKHYIPENFFNDSHVFLNKKIPNSYIANETFNLWGEILNNSNILKLIINYPSWKEIELKKVDVEKYFLYSMPLDEIWKYSIRLENSWNISKSFNIHVFDKKIFNSKKVFENKINKFSNIKIEHEHIAMDFDAYRIRLWWNNLNEIILSQNEKQYRFYGIWDVVFFKEALRDFDLQKEIKIEILSSKTLTWFSHDFYTNFYGTFSGNFILK</sequence>
<organism evidence="1">
    <name type="scientific">uncultured bacterium</name>
    <name type="common">gcode 4</name>
    <dbReference type="NCBI Taxonomy" id="1234023"/>
    <lineage>
        <taxon>Bacteria</taxon>
        <taxon>environmental samples</taxon>
    </lineage>
</organism>
<proteinExistence type="predicted"/>
<gene>
    <name evidence="1" type="ORF">ACD_4C00033G0001</name>
</gene>
<evidence type="ECO:0008006" key="2">
    <source>
        <dbReference type="Google" id="ProtNLM"/>
    </source>
</evidence>
<name>K2GUY7_9BACT</name>
<protein>
    <recommendedName>
        <fullName evidence="2">RlpA-like protein double-psi beta-barrel domain-containing protein</fullName>
    </recommendedName>
</protein>
<reference evidence="1" key="1">
    <citation type="journal article" date="2012" name="Science">
        <title>Fermentation, hydrogen, and sulfur metabolism in multiple uncultivated bacterial phyla.</title>
        <authorList>
            <person name="Wrighton K.C."/>
            <person name="Thomas B.C."/>
            <person name="Sharon I."/>
            <person name="Miller C.S."/>
            <person name="Castelle C.J."/>
            <person name="VerBerkmoes N.C."/>
            <person name="Wilkins M.J."/>
            <person name="Hettich R.L."/>
            <person name="Lipton M.S."/>
            <person name="Williams K.H."/>
            <person name="Long P.E."/>
            <person name="Banfield J.F."/>
        </authorList>
    </citation>
    <scope>NUCLEOTIDE SEQUENCE [LARGE SCALE GENOMIC DNA]</scope>
</reference>
<dbReference type="Gene3D" id="2.40.40.10">
    <property type="entry name" value="RlpA-like domain"/>
    <property type="match status" value="1"/>
</dbReference>
<evidence type="ECO:0000313" key="1">
    <source>
        <dbReference type="EMBL" id="EKE27120.1"/>
    </source>
</evidence>
<dbReference type="AlphaFoldDB" id="K2GUY7"/>
<accession>K2GUY7</accession>
<dbReference type="EMBL" id="AMFJ01000549">
    <property type="protein sequence ID" value="EKE27120.1"/>
    <property type="molecule type" value="Genomic_DNA"/>
</dbReference>
<comment type="caution">
    <text evidence="1">The sequence shown here is derived from an EMBL/GenBank/DDBJ whole genome shotgun (WGS) entry which is preliminary data.</text>
</comment>
<dbReference type="InterPro" id="IPR036908">
    <property type="entry name" value="RlpA-like_sf"/>
</dbReference>